<protein>
    <submittedName>
        <fullName evidence="1">Suppressor of G2 allele of SKP1 like protein</fullName>
    </submittedName>
</protein>
<keyword evidence="2" id="KW-1185">Reference proteome</keyword>
<proteinExistence type="predicted"/>
<name>L9L2P4_TUPCH</name>
<accession>L9L2P4</accession>
<dbReference type="SUPFAM" id="SSF48452">
    <property type="entry name" value="TPR-like"/>
    <property type="match status" value="1"/>
</dbReference>
<gene>
    <name evidence="1" type="ORF">TREES_T100007239</name>
</gene>
<dbReference type="Gene3D" id="1.25.40.10">
    <property type="entry name" value="Tetratricopeptide repeat domain"/>
    <property type="match status" value="1"/>
</dbReference>
<evidence type="ECO:0000313" key="2">
    <source>
        <dbReference type="Proteomes" id="UP000011518"/>
    </source>
</evidence>
<evidence type="ECO:0000313" key="1">
    <source>
        <dbReference type="EMBL" id="ELW69004.1"/>
    </source>
</evidence>
<reference evidence="2" key="2">
    <citation type="journal article" date="2013" name="Nat. Commun.">
        <title>Genome of the Chinese tree shrew.</title>
        <authorList>
            <person name="Fan Y."/>
            <person name="Huang Z.Y."/>
            <person name="Cao C.C."/>
            <person name="Chen C.S."/>
            <person name="Chen Y.X."/>
            <person name="Fan D.D."/>
            <person name="He J."/>
            <person name="Hou H.L."/>
            <person name="Hu L."/>
            <person name="Hu X.T."/>
            <person name="Jiang X.T."/>
            <person name="Lai R."/>
            <person name="Lang Y.S."/>
            <person name="Liang B."/>
            <person name="Liao S.G."/>
            <person name="Mu D."/>
            <person name="Ma Y.Y."/>
            <person name="Niu Y.Y."/>
            <person name="Sun X.Q."/>
            <person name="Xia J.Q."/>
            <person name="Xiao J."/>
            <person name="Xiong Z.Q."/>
            <person name="Xu L."/>
            <person name="Yang L."/>
            <person name="Zhang Y."/>
            <person name="Zhao W."/>
            <person name="Zhao X.D."/>
            <person name="Zheng Y.T."/>
            <person name="Zhou J.M."/>
            <person name="Zhu Y.B."/>
            <person name="Zhang G.J."/>
            <person name="Wang J."/>
            <person name="Yao Y.G."/>
        </authorList>
    </citation>
    <scope>NUCLEOTIDE SEQUENCE [LARGE SCALE GENOMIC DNA]</scope>
</reference>
<dbReference type="AlphaFoldDB" id="L9L2P4"/>
<reference evidence="2" key="1">
    <citation type="submission" date="2012-07" db="EMBL/GenBank/DDBJ databases">
        <title>Genome of the Chinese tree shrew, a rising model animal genetically related to primates.</title>
        <authorList>
            <person name="Zhang G."/>
            <person name="Fan Y."/>
            <person name="Yao Y."/>
            <person name="Huang Z."/>
        </authorList>
    </citation>
    <scope>NUCLEOTIDE SEQUENCE [LARGE SCALE GENOMIC DNA]</scope>
</reference>
<organism evidence="1 2">
    <name type="scientific">Tupaia chinensis</name>
    <name type="common">Chinese tree shrew</name>
    <name type="synonym">Tupaia belangeri chinensis</name>
    <dbReference type="NCBI Taxonomy" id="246437"/>
    <lineage>
        <taxon>Eukaryota</taxon>
        <taxon>Metazoa</taxon>
        <taxon>Chordata</taxon>
        <taxon>Craniata</taxon>
        <taxon>Vertebrata</taxon>
        <taxon>Euteleostomi</taxon>
        <taxon>Mammalia</taxon>
        <taxon>Eutheria</taxon>
        <taxon>Euarchontoglires</taxon>
        <taxon>Scandentia</taxon>
        <taxon>Tupaiidae</taxon>
        <taxon>Tupaia</taxon>
    </lineage>
</organism>
<dbReference type="InParanoid" id="L9L2P4"/>
<dbReference type="InterPro" id="IPR011990">
    <property type="entry name" value="TPR-like_helical_dom_sf"/>
</dbReference>
<dbReference type="Proteomes" id="UP000011518">
    <property type="component" value="Unassembled WGS sequence"/>
</dbReference>
<sequence>MTEAAAGPAPAQRFFWNFSDTLIDADPQAVLEELTKALEQKSDDAQYYCQRAYHHILLGNYCDAIAEAKSLLNSIQIIPLLC</sequence>
<dbReference type="STRING" id="246437.L9L2P4"/>
<dbReference type="EMBL" id="KB320551">
    <property type="protein sequence ID" value="ELW69004.1"/>
    <property type="molecule type" value="Genomic_DNA"/>
</dbReference>